<sequence length="215" mass="25306">MYLIDLIILKSKIKPKEKEDDELLTNIIKETEIEGYFDQGRFMDWYTNNLLFQRLFNILVNRLFLYQTIPYHSEEEMNKLRFSNQISPAIHSRYKLMEFSKLLSPADYFILNENLPSDCKSTQHILLFSSALDGGSWNAFVNSSMYQGSTYIIIKDKDGYIFGGFAYEDWKQNSKFSGDKKNFLFSIRPKLRCYPTTGYNNNFQYLNFGAKTLPN</sequence>
<dbReference type="Proteomes" id="UP000789920">
    <property type="component" value="Unassembled WGS sequence"/>
</dbReference>
<dbReference type="EMBL" id="CAJVQC010005233">
    <property type="protein sequence ID" value="CAG8551159.1"/>
    <property type="molecule type" value="Genomic_DNA"/>
</dbReference>
<gene>
    <name evidence="1" type="ORF">RPERSI_LOCUS3963</name>
</gene>
<keyword evidence="2" id="KW-1185">Reference proteome</keyword>
<protein>
    <submittedName>
        <fullName evidence="1">5492_t:CDS:1</fullName>
    </submittedName>
</protein>
<feature type="non-terminal residue" evidence="1">
    <location>
        <position position="215"/>
    </location>
</feature>
<reference evidence="1" key="1">
    <citation type="submission" date="2021-06" db="EMBL/GenBank/DDBJ databases">
        <authorList>
            <person name="Kallberg Y."/>
            <person name="Tangrot J."/>
            <person name="Rosling A."/>
        </authorList>
    </citation>
    <scope>NUCLEOTIDE SEQUENCE</scope>
    <source>
        <strain evidence="1">MA461A</strain>
    </source>
</reference>
<organism evidence="1 2">
    <name type="scientific">Racocetra persica</name>
    <dbReference type="NCBI Taxonomy" id="160502"/>
    <lineage>
        <taxon>Eukaryota</taxon>
        <taxon>Fungi</taxon>
        <taxon>Fungi incertae sedis</taxon>
        <taxon>Mucoromycota</taxon>
        <taxon>Glomeromycotina</taxon>
        <taxon>Glomeromycetes</taxon>
        <taxon>Diversisporales</taxon>
        <taxon>Gigasporaceae</taxon>
        <taxon>Racocetra</taxon>
    </lineage>
</organism>
<evidence type="ECO:0000313" key="2">
    <source>
        <dbReference type="Proteomes" id="UP000789920"/>
    </source>
</evidence>
<evidence type="ECO:0000313" key="1">
    <source>
        <dbReference type="EMBL" id="CAG8551159.1"/>
    </source>
</evidence>
<comment type="caution">
    <text evidence="1">The sequence shown here is derived from an EMBL/GenBank/DDBJ whole genome shotgun (WGS) entry which is preliminary data.</text>
</comment>
<proteinExistence type="predicted"/>
<accession>A0ACA9LV04</accession>
<name>A0ACA9LV04_9GLOM</name>